<evidence type="ECO:0000256" key="5">
    <source>
        <dbReference type="SAM" id="Phobius"/>
    </source>
</evidence>
<dbReference type="PANTHER" id="PTHR12489">
    <property type="entry name" value="LIPOMA HMGIC FUSION PARTNER-LIKE PROTEIN"/>
    <property type="match status" value="1"/>
</dbReference>
<evidence type="ECO:0000256" key="6">
    <source>
        <dbReference type="SAM" id="SignalP"/>
    </source>
</evidence>
<evidence type="ECO:0000256" key="2">
    <source>
        <dbReference type="ARBA" id="ARBA00022692"/>
    </source>
</evidence>
<dbReference type="GO" id="GO:0007605">
    <property type="term" value="P:sensory perception of sound"/>
    <property type="evidence" value="ECO:0007669"/>
    <property type="project" value="TreeGrafter"/>
</dbReference>
<feature type="transmembrane region" description="Helical" evidence="5">
    <location>
        <begin position="195"/>
        <end position="217"/>
    </location>
</feature>
<proteinExistence type="predicted"/>
<feature type="signal peptide" evidence="6">
    <location>
        <begin position="1"/>
        <end position="16"/>
    </location>
</feature>
<accession>A0A8C4S479</accession>
<sequence>MLTFWALLNCIMQLESQEVAKLYQTEFIRNARAVGVLWAVCTLCFAVIEVVILIQPSWVATGELHFRPEQFKSPEQMPQSGYFGLYEICIETDWMVPECKGSLASLSPIPAFKTAAVFICMSLVMVWISVGCLFLFRFCNSATIYKVCAWLQLSAGFCLAVACLVFPDSLDTPEVHTLCGNGVGSFSLGRCSVHWAFVLAILGVLDAFILSTLAFVLGNRQDALLPQDFNPHAKDLPET</sequence>
<feature type="transmembrane region" description="Helical" evidence="5">
    <location>
        <begin position="33"/>
        <end position="54"/>
    </location>
</feature>
<dbReference type="PANTHER" id="PTHR12489:SF17">
    <property type="entry name" value="LHFPL TETRASPAN SUBFAMILY MEMBER 4B"/>
    <property type="match status" value="1"/>
</dbReference>
<organism evidence="7 8">
    <name type="scientific">Erpetoichthys calabaricus</name>
    <name type="common">Rope fish</name>
    <name type="synonym">Calamoichthys calabaricus</name>
    <dbReference type="NCBI Taxonomy" id="27687"/>
    <lineage>
        <taxon>Eukaryota</taxon>
        <taxon>Metazoa</taxon>
        <taxon>Chordata</taxon>
        <taxon>Craniata</taxon>
        <taxon>Vertebrata</taxon>
        <taxon>Euteleostomi</taxon>
        <taxon>Actinopterygii</taxon>
        <taxon>Polypteriformes</taxon>
        <taxon>Polypteridae</taxon>
        <taxon>Erpetoichthys</taxon>
    </lineage>
</organism>
<evidence type="ECO:0000313" key="7">
    <source>
        <dbReference type="Ensembl" id="ENSECRP00000011979.1"/>
    </source>
</evidence>
<gene>
    <name evidence="7" type="primary">lhfpl4b</name>
</gene>
<dbReference type="Pfam" id="PF10242">
    <property type="entry name" value="L_HMGIC_fpl"/>
    <property type="match status" value="1"/>
</dbReference>
<feature type="chain" id="PRO_5034390880" evidence="6">
    <location>
        <begin position="17"/>
        <end position="239"/>
    </location>
</feature>
<keyword evidence="4 5" id="KW-0472">Membrane</keyword>
<name>A0A8C4S479_ERPCA</name>
<comment type="subcellular location">
    <subcellularLocation>
        <location evidence="1">Membrane</location>
        <topology evidence="1">Multi-pass membrane protein</topology>
    </subcellularLocation>
</comment>
<evidence type="ECO:0000313" key="8">
    <source>
        <dbReference type="Proteomes" id="UP000694620"/>
    </source>
</evidence>
<dbReference type="Proteomes" id="UP000694620">
    <property type="component" value="Chromosome 11"/>
</dbReference>
<reference evidence="7" key="3">
    <citation type="submission" date="2025-09" db="UniProtKB">
        <authorList>
            <consortium name="Ensembl"/>
        </authorList>
    </citation>
    <scope>IDENTIFICATION</scope>
</reference>
<keyword evidence="6" id="KW-0732">Signal</keyword>
<dbReference type="Gene3D" id="1.20.140.150">
    <property type="match status" value="1"/>
</dbReference>
<dbReference type="AlphaFoldDB" id="A0A8C4S479"/>
<keyword evidence="2 5" id="KW-0812">Transmembrane</keyword>
<feature type="transmembrane region" description="Helical" evidence="5">
    <location>
        <begin position="148"/>
        <end position="167"/>
    </location>
</feature>
<reference evidence="7" key="2">
    <citation type="submission" date="2025-08" db="UniProtKB">
        <authorList>
            <consortium name="Ensembl"/>
        </authorList>
    </citation>
    <scope>IDENTIFICATION</scope>
</reference>
<evidence type="ECO:0000256" key="1">
    <source>
        <dbReference type="ARBA" id="ARBA00004141"/>
    </source>
</evidence>
<evidence type="ECO:0000256" key="3">
    <source>
        <dbReference type="ARBA" id="ARBA00022989"/>
    </source>
</evidence>
<protein>
    <submittedName>
        <fullName evidence="7">LHFPL tetraspan subfamily member 4b</fullName>
    </submittedName>
</protein>
<dbReference type="GeneTree" id="ENSGT00990000203541"/>
<keyword evidence="3 5" id="KW-1133">Transmembrane helix</keyword>
<evidence type="ECO:0000256" key="4">
    <source>
        <dbReference type="ARBA" id="ARBA00023136"/>
    </source>
</evidence>
<dbReference type="InterPro" id="IPR019372">
    <property type="entry name" value="LHFPL"/>
</dbReference>
<feature type="transmembrane region" description="Helical" evidence="5">
    <location>
        <begin position="115"/>
        <end position="136"/>
    </location>
</feature>
<keyword evidence="8" id="KW-1185">Reference proteome</keyword>
<dbReference type="GO" id="GO:0005886">
    <property type="term" value="C:plasma membrane"/>
    <property type="evidence" value="ECO:0007669"/>
    <property type="project" value="TreeGrafter"/>
</dbReference>
<dbReference type="Ensembl" id="ENSECRT00000012175.1">
    <property type="protein sequence ID" value="ENSECRP00000011979.1"/>
    <property type="gene ID" value="ENSECRG00000007966.1"/>
</dbReference>
<reference evidence="7" key="1">
    <citation type="submission" date="2021-06" db="EMBL/GenBank/DDBJ databases">
        <authorList>
            <consortium name="Wellcome Sanger Institute Data Sharing"/>
        </authorList>
    </citation>
    <scope>NUCLEOTIDE SEQUENCE [LARGE SCALE GENOMIC DNA]</scope>
</reference>